<dbReference type="PRINTS" id="PR00364">
    <property type="entry name" value="DISEASERSIST"/>
</dbReference>
<dbReference type="Gene3D" id="3.40.50.300">
    <property type="entry name" value="P-loop containing nucleotide triphosphate hydrolases"/>
    <property type="match status" value="1"/>
</dbReference>
<dbReference type="AlphaFoldDB" id="A0A7J7GG59"/>
<sequence>MQITCVAYETGEIIGSFATNVVRQRDSNKEITVGFDGEALTVKEQLAGGKKQLHLISIVGMLGSGKTTLAKKVYNDPYITHYFHIRTCTYVSQVPKKREMLLNILHFVNLFTNEITNMSNEMLGEKLYKHFKEKRYLIVIDDIWNIGV</sequence>
<evidence type="ECO:0000259" key="1">
    <source>
        <dbReference type="Pfam" id="PF00931"/>
    </source>
</evidence>
<dbReference type="PANTHER" id="PTHR19338:SF60">
    <property type="entry name" value="NB-ARC DOMAIN-CONTAINING PROTEIN"/>
    <property type="match status" value="1"/>
</dbReference>
<evidence type="ECO:0000313" key="3">
    <source>
        <dbReference type="Proteomes" id="UP000593564"/>
    </source>
</evidence>
<accession>A0A7J7GG59</accession>
<dbReference type="GO" id="GO:0043531">
    <property type="term" value="F:ADP binding"/>
    <property type="evidence" value="ECO:0007669"/>
    <property type="project" value="InterPro"/>
</dbReference>
<comment type="caution">
    <text evidence="2">The sequence shown here is derived from an EMBL/GenBank/DDBJ whole genome shotgun (WGS) entry which is preliminary data.</text>
</comment>
<dbReference type="InterPro" id="IPR002182">
    <property type="entry name" value="NB-ARC"/>
</dbReference>
<dbReference type="SUPFAM" id="SSF52540">
    <property type="entry name" value="P-loop containing nucleoside triphosphate hydrolases"/>
    <property type="match status" value="1"/>
</dbReference>
<organism evidence="2 3">
    <name type="scientific">Camellia sinensis</name>
    <name type="common">Tea plant</name>
    <name type="synonym">Thea sinensis</name>
    <dbReference type="NCBI Taxonomy" id="4442"/>
    <lineage>
        <taxon>Eukaryota</taxon>
        <taxon>Viridiplantae</taxon>
        <taxon>Streptophyta</taxon>
        <taxon>Embryophyta</taxon>
        <taxon>Tracheophyta</taxon>
        <taxon>Spermatophyta</taxon>
        <taxon>Magnoliopsida</taxon>
        <taxon>eudicotyledons</taxon>
        <taxon>Gunneridae</taxon>
        <taxon>Pentapetalae</taxon>
        <taxon>asterids</taxon>
        <taxon>Ericales</taxon>
        <taxon>Theaceae</taxon>
        <taxon>Camellia</taxon>
    </lineage>
</organism>
<dbReference type="Pfam" id="PF00931">
    <property type="entry name" value="NB-ARC"/>
    <property type="match status" value="1"/>
</dbReference>
<reference evidence="2 3" key="2">
    <citation type="submission" date="2020-07" db="EMBL/GenBank/DDBJ databases">
        <title>Genome assembly of wild tea tree DASZ reveals pedigree and selection history of tea varieties.</title>
        <authorList>
            <person name="Zhang W."/>
        </authorList>
    </citation>
    <scope>NUCLEOTIDE SEQUENCE [LARGE SCALE GENOMIC DNA]</scope>
    <source>
        <strain evidence="3">cv. G240</strain>
        <tissue evidence="2">Leaf</tissue>
    </source>
</reference>
<dbReference type="Proteomes" id="UP000593564">
    <property type="component" value="Unassembled WGS sequence"/>
</dbReference>
<dbReference type="EMBL" id="JACBKZ010000011">
    <property type="protein sequence ID" value="KAF5939759.1"/>
    <property type="molecule type" value="Genomic_DNA"/>
</dbReference>
<gene>
    <name evidence="2" type="ORF">HYC85_024018</name>
</gene>
<keyword evidence="3" id="KW-1185">Reference proteome</keyword>
<reference evidence="3" key="1">
    <citation type="journal article" date="2020" name="Nat. Commun.">
        <title>Genome assembly of wild tea tree DASZ reveals pedigree and selection history of tea varieties.</title>
        <authorList>
            <person name="Zhang W."/>
            <person name="Zhang Y."/>
            <person name="Qiu H."/>
            <person name="Guo Y."/>
            <person name="Wan H."/>
            <person name="Zhang X."/>
            <person name="Scossa F."/>
            <person name="Alseekh S."/>
            <person name="Zhang Q."/>
            <person name="Wang P."/>
            <person name="Xu L."/>
            <person name="Schmidt M.H."/>
            <person name="Jia X."/>
            <person name="Li D."/>
            <person name="Zhu A."/>
            <person name="Guo F."/>
            <person name="Chen W."/>
            <person name="Ni D."/>
            <person name="Usadel B."/>
            <person name="Fernie A.R."/>
            <person name="Wen W."/>
        </authorList>
    </citation>
    <scope>NUCLEOTIDE SEQUENCE [LARGE SCALE GENOMIC DNA]</scope>
    <source>
        <strain evidence="3">cv. G240</strain>
    </source>
</reference>
<protein>
    <recommendedName>
        <fullName evidence="1">NB-ARC domain-containing protein</fullName>
    </recommendedName>
</protein>
<dbReference type="InterPro" id="IPR027417">
    <property type="entry name" value="P-loop_NTPase"/>
</dbReference>
<evidence type="ECO:0000313" key="2">
    <source>
        <dbReference type="EMBL" id="KAF5939759.1"/>
    </source>
</evidence>
<feature type="domain" description="NB-ARC" evidence="1">
    <location>
        <begin position="42"/>
        <end position="145"/>
    </location>
</feature>
<proteinExistence type="predicted"/>
<dbReference type="PANTHER" id="PTHR19338">
    <property type="entry name" value="TRANSLOCASE OF INNER MITOCHONDRIAL MEMBRANE 13 HOMOLOG"/>
    <property type="match status" value="1"/>
</dbReference>
<name>A0A7J7GG59_CAMSI</name>